<keyword evidence="2" id="KW-0812">Transmembrane</keyword>
<sequence length="224" mass="25221">MIYAGEQWTLFASLISAGDFLCILLLIWAVFGEIRWLALPYLLFQVFGTSVIIYRTAQQLSGERELSLSNSYGQQPTKGIRMLIFIGRIVWIVLIVYFVTIIVNFYRFLSERSDVGKSGNLPSQPTNPGSFQCQDPRCPAVHHNNDDDFGFPTSGEPPPPYQKPRHTYISIEGDQSMMDPNQYHNCELHGYQNQYHNPNHKFQRGGAGGAMFAATMPSMGGFGL</sequence>
<name>A0AAN4ZBC1_9BILA</name>
<feature type="transmembrane region" description="Helical" evidence="2">
    <location>
        <begin position="12"/>
        <end position="31"/>
    </location>
</feature>
<organism evidence="3 4">
    <name type="scientific">Pristionchus mayeri</name>
    <dbReference type="NCBI Taxonomy" id="1317129"/>
    <lineage>
        <taxon>Eukaryota</taxon>
        <taxon>Metazoa</taxon>
        <taxon>Ecdysozoa</taxon>
        <taxon>Nematoda</taxon>
        <taxon>Chromadorea</taxon>
        <taxon>Rhabditida</taxon>
        <taxon>Rhabditina</taxon>
        <taxon>Diplogasteromorpha</taxon>
        <taxon>Diplogasteroidea</taxon>
        <taxon>Neodiplogasteridae</taxon>
        <taxon>Pristionchus</taxon>
    </lineage>
</organism>
<keyword evidence="2" id="KW-0472">Membrane</keyword>
<protein>
    <submittedName>
        <fullName evidence="3">Uncharacterized protein</fullName>
    </submittedName>
</protein>
<dbReference type="Proteomes" id="UP001328107">
    <property type="component" value="Unassembled WGS sequence"/>
</dbReference>
<gene>
    <name evidence="3" type="ORF">PMAYCL1PPCAC_04827</name>
</gene>
<comment type="caution">
    <text evidence="3">The sequence shown here is derived from an EMBL/GenBank/DDBJ whole genome shotgun (WGS) entry which is preliminary data.</text>
</comment>
<feature type="transmembrane region" description="Helical" evidence="2">
    <location>
        <begin position="37"/>
        <end position="54"/>
    </location>
</feature>
<evidence type="ECO:0000256" key="1">
    <source>
        <dbReference type="SAM" id="MobiDB-lite"/>
    </source>
</evidence>
<reference evidence="4" key="1">
    <citation type="submission" date="2022-10" db="EMBL/GenBank/DDBJ databases">
        <title>Genome assembly of Pristionchus species.</title>
        <authorList>
            <person name="Yoshida K."/>
            <person name="Sommer R.J."/>
        </authorList>
    </citation>
    <scope>NUCLEOTIDE SEQUENCE [LARGE SCALE GENOMIC DNA]</scope>
    <source>
        <strain evidence="4">RS5460</strain>
    </source>
</reference>
<keyword evidence="4" id="KW-1185">Reference proteome</keyword>
<accession>A0AAN4ZBC1</accession>
<proteinExistence type="predicted"/>
<evidence type="ECO:0000313" key="3">
    <source>
        <dbReference type="EMBL" id="GMR34632.1"/>
    </source>
</evidence>
<feature type="region of interest" description="Disordered" evidence="1">
    <location>
        <begin position="118"/>
        <end position="137"/>
    </location>
</feature>
<evidence type="ECO:0000313" key="4">
    <source>
        <dbReference type="Proteomes" id="UP001328107"/>
    </source>
</evidence>
<feature type="compositionally biased region" description="Polar residues" evidence="1">
    <location>
        <begin position="120"/>
        <end position="133"/>
    </location>
</feature>
<keyword evidence="2" id="KW-1133">Transmembrane helix</keyword>
<feature type="transmembrane region" description="Helical" evidence="2">
    <location>
        <begin position="85"/>
        <end position="106"/>
    </location>
</feature>
<dbReference type="EMBL" id="BTRK01000002">
    <property type="protein sequence ID" value="GMR34632.1"/>
    <property type="molecule type" value="Genomic_DNA"/>
</dbReference>
<dbReference type="AlphaFoldDB" id="A0AAN4ZBC1"/>
<evidence type="ECO:0000256" key="2">
    <source>
        <dbReference type="SAM" id="Phobius"/>
    </source>
</evidence>